<dbReference type="Pfam" id="PF13473">
    <property type="entry name" value="Cupredoxin_1"/>
    <property type="match status" value="1"/>
</dbReference>
<name>A0A1G6XGB8_9PSEU</name>
<dbReference type="PANTHER" id="PTHR36507:SF1">
    <property type="entry name" value="BLL1555 PROTEIN"/>
    <property type="match status" value="1"/>
</dbReference>
<organism evidence="3 4">
    <name type="scientific">Actinokineospora iranica</name>
    <dbReference type="NCBI Taxonomy" id="1271860"/>
    <lineage>
        <taxon>Bacteria</taxon>
        <taxon>Bacillati</taxon>
        <taxon>Actinomycetota</taxon>
        <taxon>Actinomycetes</taxon>
        <taxon>Pseudonocardiales</taxon>
        <taxon>Pseudonocardiaceae</taxon>
        <taxon>Actinokineospora</taxon>
    </lineage>
</organism>
<accession>A0A1G6XGB8</accession>
<dbReference type="AlphaFoldDB" id="A0A1G6XGB8"/>
<evidence type="ECO:0000256" key="1">
    <source>
        <dbReference type="SAM" id="MobiDB-lite"/>
    </source>
</evidence>
<dbReference type="InterPro" id="IPR028096">
    <property type="entry name" value="EfeO_Cupredoxin"/>
</dbReference>
<keyword evidence="4" id="KW-1185">Reference proteome</keyword>
<evidence type="ECO:0000313" key="3">
    <source>
        <dbReference type="EMBL" id="SDD76246.1"/>
    </source>
</evidence>
<dbReference type="Gene3D" id="2.60.40.420">
    <property type="entry name" value="Cupredoxins - blue copper proteins"/>
    <property type="match status" value="2"/>
</dbReference>
<dbReference type="InterPro" id="IPR011045">
    <property type="entry name" value="N2O_reductase_N"/>
</dbReference>
<dbReference type="InterPro" id="IPR015943">
    <property type="entry name" value="WD40/YVTN_repeat-like_dom_sf"/>
</dbReference>
<reference evidence="4" key="1">
    <citation type="submission" date="2016-10" db="EMBL/GenBank/DDBJ databases">
        <authorList>
            <person name="Varghese N."/>
            <person name="Submissions S."/>
        </authorList>
    </citation>
    <scope>NUCLEOTIDE SEQUENCE [LARGE SCALE GENOMIC DNA]</scope>
    <source>
        <strain evidence="4">IBRC-M 10403</strain>
    </source>
</reference>
<feature type="region of interest" description="Disordered" evidence="1">
    <location>
        <begin position="1"/>
        <end position="23"/>
    </location>
</feature>
<feature type="domain" description="EfeO-type cupredoxin-like" evidence="2">
    <location>
        <begin position="49"/>
        <end position="128"/>
    </location>
</feature>
<dbReference type="EMBL" id="FMZZ01000017">
    <property type="protein sequence ID" value="SDD76246.1"/>
    <property type="molecule type" value="Genomic_DNA"/>
</dbReference>
<dbReference type="Gene3D" id="2.130.10.10">
    <property type="entry name" value="YVTN repeat-like/Quinoprotein amine dehydrogenase"/>
    <property type="match status" value="2"/>
</dbReference>
<proteinExistence type="predicted"/>
<feature type="compositionally biased region" description="Low complexity" evidence="1">
    <location>
        <begin position="127"/>
        <end position="158"/>
    </location>
</feature>
<evidence type="ECO:0000259" key="2">
    <source>
        <dbReference type="Pfam" id="PF13473"/>
    </source>
</evidence>
<dbReference type="SUPFAM" id="SSF50974">
    <property type="entry name" value="Nitrous oxide reductase, N-terminal domain"/>
    <property type="match status" value="1"/>
</dbReference>
<dbReference type="PANTHER" id="PTHR36507">
    <property type="entry name" value="BLL1555 PROTEIN"/>
    <property type="match status" value="1"/>
</dbReference>
<dbReference type="CDD" id="cd13921">
    <property type="entry name" value="Amicyanin"/>
    <property type="match status" value="1"/>
</dbReference>
<dbReference type="SUPFAM" id="SSF49503">
    <property type="entry name" value="Cupredoxins"/>
    <property type="match status" value="2"/>
</dbReference>
<protein>
    <submittedName>
        <fullName evidence="3">Plastocyanin</fullName>
    </submittedName>
</protein>
<sequence length="1020" mass="105664">MRSSRHSLSRMFPLGRGGPRRSRASRFTAATSVLALGTLGAMVPSPALAATHSVTLQNLQYNPATMTVAVGDTVNWSNSDSVIHSVTGGPLDSPNLDPGATYSFTFTSAGTFDYQCKFHPDMAGRVTVGGSTPTSTTTPPTSSTSGTPTSSPTSTTGTVPPPGGGAATPTSGAGGAPLGVGPLPVSFDLSDANGSWFDTNLNLGPLGGQSLAVAVLPRVNLGSALNGVPSVAPAGLPLLNGKGLPDLGGVLPGAGGLPNLGGGGLPALPDLGAGLPGLPGLPGGGTGGLPALPDVGGLLPSLGGGIPGAGDLPLLGGGSLPLLDGTTVPLLGGGLLSGLDAVKTLNLDTVSKLGGLTDLTNLGGGKLPVLGDLGLDLNSLLNFDTTRQAVFQLLPTGDARIAKANSLLDTAASQMSALPVNAPISLDSLPVGPELEDLLEDLRAFAENDVKLPVTVNFNIAKPDADSAHTATSLIWPEGAKGFPQDEPGAFVGQTSMQLTEPGLYAFACKIHPYMLGAVVVDDPLTIGLDFGKKLRVNSRNLSVPSNADIIQQLVNKFFVITVPENWQTFSDTEEKTWNPSFPPAPILQYDENGKPVLIPLLDSYFKSKFELPKKLPALGKKPSVPGVGEVWVATQMEEYAEKTKTGSITKVNAENWSVEQKVSAPEINMNNTHNMWTDKNETVIYANEWFSDKMDVFDRASGKLIRQIQVGPDPSHVMSRTDTDQLHVAINGGGSVMEVAPGGTKIDRRLTVSQPGEKIAHPHAHWMTGDAKIMATPNVNLYNATMVDIPTGNIRHEKTGELPIATGMTPTGDKTYMADFLGATVSCISNYDDACVDGGTKSKYKSIDLWSSYDAVAGASGPFGGLPIQLPVAPDNSALLVANTLTSNITVIDPKTDEIVKWLPCDAGCHGINFGAKKGGGYYAYVSSKFANALSVVDTDPNGDGNPEDAAVVGKFVLDGGAGTKNDGTITKWPGFGGQGVLPIPLAYEGWVQRVPSNKVNDQLTCKQRNPVAFATKCS</sequence>
<feature type="region of interest" description="Disordered" evidence="1">
    <location>
        <begin position="127"/>
        <end position="179"/>
    </location>
</feature>
<gene>
    <name evidence="3" type="ORF">SAMN05216174_11751</name>
</gene>
<evidence type="ECO:0000313" key="4">
    <source>
        <dbReference type="Proteomes" id="UP000199501"/>
    </source>
</evidence>
<dbReference type="InterPro" id="IPR052721">
    <property type="entry name" value="ET_Amicyanin"/>
</dbReference>
<dbReference type="STRING" id="1271860.SAMN05216174_11751"/>
<dbReference type="InterPro" id="IPR008972">
    <property type="entry name" value="Cupredoxin"/>
</dbReference>
<dbReference type="InterPro" id="IPR035668">
    <property type="entry name" value="Amicyanin"/>
</dbReference>
<dbReference type="Proteomes" id="UP000199501">
    <property type="component" value="Unassembled WGS sequence"/>
</dbReference>
<dbReference type="OrthoDB" id="574459at2"/>